<dbReference type="Proteomes" id="UP000516437">
    <property type="component" value="Chromosome 7"/>
</dbReference>
<dbReference type="PROSITE" id="PS00108">
    <property type="entry name" value="PROTEIN_KINASE_ST"/>
    <property type="match status" value="1"/>
</dbReference>
<evidence type="ECO:0000256" key="14">
    <source>
        <dbReference type="ARBA" id="ARBA00048679"/>
    </source>
</evidence>
<sequence>MEQPRATPSAMYQFSCEDERRSIEVFQPPVDPDVGISRKTAEGQIQDQGRSGNTSFASAVSSREQSVNKWMAFDREAVRERDTSKSSPGDQIIRTEAGIAERTAEWGVVMKSDMGEVSFKAVGSFKQMARSSRDGDRISGLESTRTSEESNYGPESASGAFPRVSQELKEALASLQQTFVVSNATKPDCPIMYASSGFFSMTGYSSKEVIGRNCRFLQGPETDANEVAKIRDAVQNGNSYCGRLLNYKKDGTPFWNLLTVTPIKDDRGKVIKFIGMQVEVSKYTEGVNEKALRPNGLPKSLIRYDARQKEKALGSMTEVVQTVKHPQSHIQTMSHEITNKHDEQENFNLDYILPKSAESQNTGTPCRQTPELGSRVSQSSFCQEAEKKSRKSGRTSLMGFRGRSLSSTGMQEEKSSVEPEVLMTKDIGRSDSWDRAERERDIRQGIDLATTLERIEKNFVITDPRLPDNPIIFASDSFLELTEYTREEILGRNCRFLQGPETDYATVSKIRDAIREQREITVQLINYTKSGKKFWNLFHLQPMRDQKGELQYFIGVQLDGSDHVEPLRNRLSETTEQQSTKLVKATAENVDEAVRELPDANLRPEDLWAIHSQPVFPRPHKKGSPSWLAIQKITARGEKIGLHHFQPIRPLGCGDTGRSHILLALSVHLVELQGTGELYAMKAMEKSVMLNRNKVHRACIEREIISLLDHPFLPSLYSSFQTSTHVCLITDFCPGGELFALLDKQPMKIFKEESARFYAAEVLIGLEYLHCLGIIYRDLKPENILLQKDGHVVLTDFDLSFMTSCKPQIIKRQLPHNRRRSRSQPPPTFVAEPVSQSNSFVGTEEYIAPEIITGAGHSSAIDWWALGILLYEMLYGRTPFRGKNRQKTFVNILHKDLTFPSSIPVSLAARQLIHALLQRDPASRLGSTTGANEIKEHPFFRGLNWPLIRCMSPPPLDVPLQFIGKDPKAKEVRWEDDGVLALSMDLDIF</sequence>
<dbReference type="GO" id="GO:0005524">
    <property type="term" value="F:ATP binding"/>
    <property type="evidence" value="ECO:0007669"/>
    <property type="project" value="UniProtKB-KW"/>
</dbReference>
<dbReference type="SMART" id="SM00091">
    <property type="entry name" value="PAS"/>
    <property type="match status" value="2"/>
</dbReference>
<evidence type="ECO:0000256" key="3">
    <source>
        <dbReference type="ARBA" id="ARBA00012513"/>
    </source>
</evidence>
<dbReference type="Pfam" id="PF00069">
    <property type="entry name" value="Pkinase"/>
    <property type="match status" value="1"/>
</dbReference>
<accession>A0A6A1V636</accession>
<proteinExistence type="inferred from homology"/>
<evidence type="ECO:0000256" key="4">
    <source>
        <dbReference type="ARBA" id="ARBA00022527"/>
    </source>
</evidence>
<dbReference type="OrthoDB" id="432483at2759"/>
<evidence type="ECO:0000256" key="1">
    <source>
        <dbReference type="ARBA" id="ARBA00001917"/>
    </source>
</evidence>
<protein>
    <recommendedName>
        <fullName evidence="3">non-specific serine/threonine protein kinase</fullName>
        <ecNumber evidence="3">2.7.11.1</ecNumber>
    </recommendedName>
</protein>
<dbReference type="AlphaFoldDB" id="A0A6A1V636"/>
<gene>
    <name evidence="19" type="ORF">CJ030_MR7G000370</name>
</gene>
<dbReference type="PROSITE" id="PS50113">
    <property type="entry name" value="PAC"/>
    <property type="match status" value="2"/>
</dbReference>
<keyword evidence="12" id="KW-0675">Receptor</keyword>
<dbReference type="InterPro" id="IPR035965">
    <property type="entry name" value="PAS-like_dom_sf"/>
</dbReference>
<feature type="domain" description="PAC" evidence="18">
    <location>
        <begin position="518"/>
        <end position="572"/>
    </location>
</feature>
<dbReference type="Pfam" id="PF13426">
    <property type="entry name" value="PAS_9"/>
    <property type="match status" value="2"/>
</dbReference>
<dbReference type="SMART" id="SM00086">
    <property type="entry name" value="PAC"/>
    <property type="match status" value="2"/>
</dbReference>
<dbReference type="CDD" id="cd00130">
    <property type="entry name" value="PAS"/>
    <property type="match status" value="2"/>
</dbReference>
<keyword evidence="9" id="KW-0418">Kinase</keyword>
<feature type="domain" description="Protein kinase" evidence="16">
    <location>
        <begin position="645"/>
        <end position="940"/>
    </location>
</feature>
<dbReference type="Gene3D" id="3.30.450.20">
    <property type="entry name" value="PAS domain"/>
    <property type="match status" value="2"/>
</dbReference>
<keyword evidence="7" id="KW-0808">Transferase</keyword>
<dbReference type="EMBL" id="RXIC02000025">
    <property type="protein sequence ID" value="KAB1207656.1"/>
    <property type="molecule type" value="Genomic_DNA"/>
</dbReference>
<feature type="domain" description="PAC" evidence="18">
    <location>
        <begin position="238"/>
        <end position="292"/>
    </location>
</feature>
<evidence type="ECO:0000256" key="8">
    <source>
        <dbReference type="ARBA" id="ARBA00022741"/>
    </source>
</evidence>
<evidence type="ECO:0000256" key="11">
    <source>
        <dbReference type="ARBA" id="ARBA00022991"/>
    </source>
</evidence>
<keyword evidence="11" id="KW-0157">Chromophore</keyword>
<dbReference type="Gene3D" id="3.30.200.20">
    <property type="entry name" value="Phosphorylase Kinase, domain 1"/>
    <property type="match status" value="1"/>
</dbReference>
<feature type="domain" description="PAS" evidence="17">
    <location>
        <begin position="164"/>
        <end position="237"/>
    </location>
</feature>
<evidence type="ECO:0000256" key="12">
    <source>
        <dbReference type="ARBA" id="ARBA00023170"/>
    </source>
</evidence>
<evidence type="ECO:0000313" key="20">
    <source>
        <dbReference type="Proteomes" id="UP000516437"/>
    </source>
</evidence>
<dbReference type="InterPro" id="IPR000700">
    <property type="entry name" value="PAS-assoc_C"/>
</dbReference>
<dbReference type="FunFam" id="1.10.510.10:FF:000265">
    <property type="entry name" value="Putative LOV domain-containing protein"/>
    <property type="match status" value="1"/>
</dbReference>
<comment type="similarity">
    <text evidence="2">Belongs to the protein kinase superfamily. AGC Ser/Thr protein kinase family.</text>
</comment>
<dbReference type="PROSITE" id="PS50112">
    <property type="entry name" value="PAS"/>
    <property type="match status" value="2"/>
</dbReference>
<dbReference type="PANTHER" id="PTHR45637">
    <property type="entry name" value="FLIPPASE KINASE 1-RELATED"/>
    <property type="match status" value="1"/>
</dbReference>
<dbReference type="PROSITE" id="PS50011">
    <property type="entry name" value="PROTEIN_KINASE_DOM"/>
    <property type="match status" value="1"/>
</dbReference>
<dbReference type="SMART" id="SM00220">
    <property type="entry name" value="S_TKc"/>
    <property type="match status" value="1"/>
</dbReference>
<dbReference type="InterPro" id="IPR000014">
    <property type="entry name" value="PAS"/>
</dbReference>
<evidence type="ECO:0000259" key="17">
    <source>
        <dbReference type="PROSITE" id="PS50112"/>
    </source>
</evidence>
<feature type="compositionally biased region" description="Polar residues" evidence="15">
    <location>
        <begin position="358"/>
        <end position="367"/>
    </location>
</feature>
<keyword evidence="4" id="KW-0723">Serine/threonine-protein kinase</keyword>
<comment type="cofactor">
    <cofactor evidence="1">
        <name>FMN</name>
        <dbReference type="ChEBI" id="CHEBI:58210"/>
    </cofactor>
</comment>
<evidence type="ECO:0000313" key="19">
    <source>
        <dbReference type="EMBL" id="KAB1207656.1"/>
    </source>
</evidence>
<dbReference type="GO" id="GO:0004674">
    <property type="term" value="F:protein serine/threonine kinase activity"/>
    <property type="evidence" value="ECO:0007669"/>
    <property type="project" value="UniProtKB-KW"/>
</dbReference>
<evidence type="ECO:0000259" key="16">
    <source>
        <dbReference type="PROSITE" id="PS50011"/>
    </source>
</evidence>
<evidence type="ECO:0000259" key="18">
    <source>
        <dbReference type="PROSITE" id="PS50113"/>
    </source>
</evidence>
<evidence type="ECO:0000256" key="10">
    <source>
        <dbReference type="ARBA" id="ARBA00022840"/>
    </source>
</evidence>
<organism evidence="19 20">
    <name type="scientific">Morella rubra</name>
    <name type="common">Chinese bayberry</name>
    <dbReference type="NCBI Taxonomy" id="262757"/>
    <lineage>
        <taxon>Eukaryota</taxon>
        <taxon>Viridiplantae</taxon>
        <taxon>Streptophyta</taxon>
        <taxon>Embryophyta</taxon>
        <taxon>Tracheophyta</taxon>
        <taxon>Spermatophyta</taxon>
        <taxon>Magnoliopsida</taxon>
        <taxon>eudicotyledons</taxon>
        <taxon>Gunneridae</taxon>
        <taxon>Pentapetalae</taxon>
        <taxon>rosids</taxon>
        <taxon>fabids</taxon>
        <taxon>Fagales</taxon>
        <taxon>Myricaceae</taxon>
        <taxon>Morella</taxon>
    </lineage>
</organism>
<evidence type="ECO:0000256" key="7">
    <source>
        <dbReference type="ARBA" id="ARBA00022679"/>
    </source>
</evidence>
<evidence type="ECO:0000256" key="5">
    <source>
        <dbReference type="ARBA" id="ARBA00022543"/>
    </source>
</evidence>
<name>A0A6A1V636_9ROSI</name>
<evidence type="ECO:0000256" key="6">
    <source>
        <dbReference type="ARBA" id="ARBA00022606"/>
    </source>
</evidence>
<dbReference type="InterPro" id="IPR001610">
    <property type="entry name" value="PAC"/>
</dbReference>
<dbReference type="Gene3D" id="1.10.510.10">
    <property type="entry name" value="Transferase(Phosphotransferase) domain 1"/>
    <property type="match status" value="1"/>
</dbReference>
<dbReference type="FunFam" id="3.30.450.20:FF:000036">
    <property type="entry name" value="Putative LOV domain-containing protein"/>
    <property type="match status" value="1"/>
</dbReference>
<feature type="domain" description="PAS" evidence="17">
    <location>
        <begin position="444"/>
        <end position="517"/>
    </location>
</feature>
<reference evidence="19 20" key="1">
    <citation type="journal article" date="2019" name="Plant Biotechnol. J.">
        <title>The red bayberry genome and genetic basis of sex determination.</title>
        <authorList>
            <person name="Jia H.M."/>
            <person name="Jia H.J."/>
            <person name="Cai Q.L."/>
            <person name="Wang Y."/>
            <person name="Zhao H.B."/>
            <person name="Yang W.F."/>
            <person name="Wang G.Y."/>
            <person name="Li Y.H."/>
            <person name="Zhan D.L."/>
            <person name="Shen Y.T."/>
            <person name="Niu Q.F."/>
            <person name="Chang L."/>
            <person name="Qiu J."/>
            <person name="Zhao L."/>
            <person name="Xie H.B."/>
            <person name="Fu W.Y."/>
            <person name="Jin J."/>
            <person name="Li X.W."/>
            <person name="Jiao Y."/>
            <person name="Zhou C.C."/>
            <person name="Tu T."/>
            <person name="Chai C.Y."/>
            <person name="Gao J.L."/>
            <person name="Fan L.J."/>
            <person name="van de Weg E."/>
            <person name="Wang J.Y."/>
            <person name="Gao Z.S."/>
        </authorList>
    </citation>
    <scope>NUCLEOTIDE SEQUENCE [LARGE SCALE GENOMIC DNA]</scope>
    <source>
        <tissue evidence="19">Leaves</tissue>
    </source>
</reference>
<evidence type="ECO:0000256" key="13">
    <source>
        <dbReference type="ARBA" id="ARBA00047899"/>
    </source>
</evidence>
<dbReference type="NCBIfam" id="TIGR00229">
    <property type="entry name" value="sensory_box"/>
    <property type="match status" value="2"/>
</dbReference>
<keyword evidence="10" id="KW-0067">ATP-binding</keyword>
<keyword evidence="5" id="KW-0600">Photoreceptor protein</keyword>
<dbReference type="InterPro" id="IPR008271">
    <property type="entry name" value="Ser/Thr_kinase_AS"/>
</dbReference>
<keyword evidence="20" id="KW-1185">Reference proteome</keyword>
<comment type="catalytic activity">
    <reaction evidence="14">
        <text>L-seryl-[protein] + ATP = O-phospho-L-seryl-[protein] + ADP + H(+)</text>
        <dbReference type="Rhea" id="RHEA:17989"/>
        <dbReference type="Rhea" id="RHEA-COMP:9863"/>
        <dbReference type="Rhea" id="RHEA-COMP:11604"/>
        <dbReference type="ChEBI" id="CHEBI:15378"/>
        <dbReference type="ChEBI" id="CHEBI:29999"/>
        <dbReference type="ChEBI" id="CHEBI:30616"/>
        <dbReference type="ChEBI" id="CHEBI:83421"/>
        <dbReference type="ChEBI" id="CHEBI:456216"/>
        <dbReference type="EC" id="2.7.11.1"/>
    </reaction>
</comment>
<dbReference type="InterPro" id="IPR011009">
    <property type="entry name" value="Kinase-like_dom_sf"/>
</dbReference>
<evidence type="ECO:0000256" key="2">
    <source>
        <dbReference type="ARBA" id="ARBA00009903"/>
    </source>
</evidence>
<evidence type="ECO:0000256" key="15">
    <source>
        <dbReference type="SAM" id="MobiDB-lite"/>
    </source>
</evidence>
<feature type="region of interest" description="Disordered" evidence="15">
    <location>
        <begin position="131"/>
        <end position="160"/>
    </location>
</feature>
<feature type="region of interest" description="Disordered" evidence="15">
    <location>
        <begin position="28"/>
        <end position="60"/>
    </location>
</feature>
<feature type="region of interest" description="Disordered" evidence="15">
    <location>
        <begin position="358"/>
        <end position="419"/>
    </location>
</feature>
<feature type="compositionally biased region" description="Polar residues" evidence="15">
    <location>
        <begin position="43"/>
        <end position="60"/>
    </location>
</feature>
<keyword evidence="6" id="KW-0716">Sensory transduction</keyword>
<comment type="catalytic activity">
    <reaction evidence="13">
        <text>L-threonyl-[protein] + ATP = O-phospho-L-threonyl-[protein] + ADP + H(+)</text>
        <dbReference type="Rhea" id="RHEA:46608"/>
        <dbReference type="Rhea" id="RHEA-COMP:11060"/>
        <dbReference type="Rhea" id="RHEA-COMP:11605"/>
        <dbReference type="ChEBI" id="CHEBI:15378"/>
        <dbReference type="ChEBI" id="CHEBI:30013"/>
        <dbReference type="ChEBI" id="CHEBI:30616"/>
        <dbReference type="ChEBI" id="CHEBI:61977"/>
        <dbReference type="ChEBI" id="CHEBI:456216"/>
        <dbReference type="EC" id="2.7.11.1"/>
    </reaction>
</comment>
<dbReference type="SUPFAM" id="SSF55785">
    <property type="entry name" value="PYP-like sensor domain (PAS domain)"/>
    <property type="match status" value="2"/>
</dbReference>
<dbReference type="FunFam" id="3.30.450.20:FF:000002">
    <property type="entry name" value="LOV domain-containing protein"/>
    <property type="match status" value="1"/>
</dbReference>
<keyword evidence="8" id="KW-0547">Nucleotide-binding</keyword>
<dbReference type="GO" id="GO:0009882">
    <property type="term" value="F:blue light photoreceptor activity"/>
    <property type="evidence" value="ECO:0007669"/>
    <property type="project" value="UniProtKB-ARBA"/>
</dbReference>
<dbReference type="InterPro" id="IPR000719">
    <property type="entry name" value="Prot_kinase_dom"/>
</dbReference>
<dbReference type="SUPFAM" id="SSF56112">
    <property type="entry name" value="Protein kinase-like (PK-like)"/>
    <property type="match status" value="1"/>
</dbReference>
<dbReference type="CDD" id="cd05574">
    <property type="entry name" value="STKc_phototropin_like"/>
    <property type="match status" value="1"/>
</dbReference>
<dbReference type="EC" id="2.7.11.1" evidence="3"/>
<comment type="caution">
    <text evidence="19">The sequence shown here is derived from an EMBL/GenBank/DDBJ whole genome shotgun (WGS) entry which is preliminary data.</text>
</comment>
<evidence type="ECO:0000256" key="9">
    <source>
        <dbReference type="ARBA" id="ARBA00022777"/>
    </source>
</evidence>